<dbReference type="OrthoDB" id="25620at2759"/>
<gene>
    <name evidence="3" type="primary">LOC116304714</name>
</gene>
<dbReference type="Proteomes" id="UP000515163">
    <property type="component" value="Unplaced"/>
</dbReference>
<dbReference type="PANTHER" id="PTHR14241">
    <property type="entry name" value="INTERFERON-INDUCED PROTEIN 44"/>
    <property type="match status" value="1"/>
</dbReference>
<keyword evidence="2" id="KW-1185">Reference proteome</keyword>
<evidence type="ECO:0000313" key="3">
    <source>
        <dbReference type="RefSeq" id="XP_031570347.1"/>
    </source>
</evidence>
<dbReference type="RefSeq" id="XP_031570347.1">
    <property type="nucleotide sequence ID" value="XM_031714487.1"/>
</dbReference>
<name>A0A6P8ITV1_ACTTE</name>
<evidence type="ECO:0000256" key="1">
    <source>
        <dbReference type="SAM" id="MobiDB-lite"/>
    </source>
</evidence>
<dbReference type="InterPro" id="IPR027417">
    <property type="entry name" value="P-loop_NTPase"/>
</dbReference>
<feature type="compositionally biased region" description="Basic and acidic residues" evidence="1">
    <location>
        <begin position="1"/>
        <end position="10"/>
    </location>
</feature>
<dbReference type="AlphaFoldDB" id="A0A6P8ITV1"/>
<dbReference type="Gene3D" id="3.40.50.300">
    <property type="entry name" value="P-loop containing nucleotide triphosphate hydrolases"/>
    <property type="match status" value="1"/>
</dbReference>
<dbReference type="GeneID" id="116304714"/>
<feature type="region of interest" description="Disordered" evidence="1">
    <location>
        <begin position="1"/>
        <end position="40"/>
    </location>
</feature>
<dbReference type="PANTHER" id="PTHR14241:SF31">
    <property type="entry name" value="RIBOSOMAL PROTEIN S23 MITOCHONDRIAL CONSERVED DOMAIN-CONTAINING PROTEIN"/>
    <property type="match status" value="1"/>
</dbReference>
<feature type="compositionally biased region" description="Basic and acidic residues" evidence="1">
    <location>
        <begin position="17"/>
        <end position="40"/>
    </location>
</feature>
<dbReference type="InParanoid" id="A0A6P8ITV1"/>
<dbReference type="KEGG" id="aten:116304714"/>
<sequence>MGSGESKTETRYNYVDHTAERQEEERASEESRLRNERHQREIAEKRRIEKEKLEAADRARQEFLKTQQEEELAERQVKFEEERKEQEERIRQIDLEEQATSKRKGLFAYKFGEKTNLASFRGLDISDVKKLRIGVFGPTGSGKSCFINTCVRAVKQVDKGPVTIGTSGGEGTIILEDFLTDMFTNLVDTRGFFHYDAQEGGEFSDILYGRLKPGDVISRKGDEKEYNVANADTPFSDWLHGIILVVKANDPRLTKGELRTYLNPVRQILRPRGLSPVTVVTHRDTLRTQEDRNNALESASAATGSSRSHTFFVANYCPNNPGPNVETELEIFDILHFAILTAERYVKIAKQQKKNKEMDEIEKALGNADIGAPTDIKIVSTASIEVFLDILQRKYKWKEVTVKNVLKELREEDILTLKALADAWEEPSVPAKFPLGMRKMVESHLKSMDTYFE</sequence>
<reference evidence="3" key="1">
    <citation type="submission" date="2025-08" db="UniProtKB">
        <authorList>
            <consortium name="RefSeq"/>
        </authorList>
    </citation>
    <scope>IDENTIFICATION</scope>
    <source>
        <tissue evidence="3">Tentacle</tissue>
    </source>
</reference>
<evidence type="ECO:0000313" key="2">
    <source>
        <dbReference type="Proteomes" id="UP000515163"/>
    </source>
</evidence>
<protein>
    <submittedName>
        <fullName evidence="3">Uncharacterized protein LOC116304714</fullName>
    </submittedName>
</protein>
<dbReference type="SUPFAM" id="SSF52540">
    <property type="entry name" value="P-loop containing nucleoside triphosphate hydrolases"/>
    <property type="match status" value="1"/>
</dbReference>
<organism evidence="2 3">
    <name type="scientific">Actinia tenebrosa</name>
    <name type="common">Australian red waratah sea anemone</name>
    <dbReference type="NCBI Taxonomy" id="6105"/>
    <lineage>
        <taxon>Eukaryota</taxon>
        <taxon>Metazoa</taxon>
        <taxon>Cnidaria</taxon>
        <taxon>Anthozoa</taxon>
        <taxon>Hexacorallia</taxon>
        <taxon>Actiniaria</taxon>
        <taxon>Actiniidae</taxon>
        <taxon>Actinia</taxon>
    </lineage>
</organism>
<accession>A0A6P8ITV1</accession>
<proteinExistence type="predicted"/>